<comment type="caution">
    <text evidence="2">The sequence shown here is derived from an EMBL/GenBank/DDBJ whole genome shotgun (WGS) entry which is preliminary data.</text>
</comment>
<organism evidence="2 3">
    <name type="scientific">Tamaricihabitans halophyticus</name>
    <dbReference type="NCBI Taxonomy" id="1262583"/>
    <lineage>
        <taxon>Bacteria</taxon>
        <taxon>Bacillati</taxon>
        <taxon>Actinomycetota</taxon>
        <taxon>Actinomycetes</taxon>
        <taxon>Pseudonocardiales</taxon>
        <taxon>Pseudonocardiaceae</taxon>
        <taxon>Tamaricihabitans</taxon>
    </lineage>
</organism>
<name>A0A4R2R327_9PSEU</name>
<dbReference type="EMBL" id="SLXQ01000001">
    <property type="protein sequence ID" value="TCP57192.1"/>
    <property type="molecule type" value="Genomic_DNA"/>
</dbReference>
<dbReference type="AlphaFoldDB" id="A0A4R2R327"/>
<sequence>MWVRPAVGDTCRAVHRFLGRLGAVPAEPALALWGSADLPGLGDQLFARIFDTELAARLPGWRIGHLAPAGWDRPLCTDGGLVVEPLGDYHDQRLTRVGQEYRLSVYNPAFPLGSALSYGPSSASRFYSAGLRQHALLAPAVRVTDPVPSELAGLLRTQPLVSTRDARSAELLAEHGVSANVVPHPGLLAEHLVDSAVLAQRQAALRQLGVLPEEGAYLVVQLAGALLPDLDRMATAANHTAKRLGVEHIVLLPDGRTTAPPPGWYPAPAELVLEDRLAIIAGARAALPTDEHGAAVATAFGVDWAFCDVTGTQTAAVREFGAPEQFAASLAELPTVFSRHAEPVWLASAVGSLAAEFDAIAGHAESRDNGTERRNAALAAENAALRAAHDRLRQRLHAERQTLVEQLVESGGGGSRELRAELELERELHGALADRHNATVAELAECRAELEALRNTKLYRWTTPLRGIYGRLGR</sequence>
<feature type="coiled-coil region" evidence="1">
    <location>
        <begin position="375"/>
        <end position="402"/>
    </location>
</feature>
<evidence type="ECO:0000313" key="3">
    <source>
        <dbReference type="Proteomes" id="UP000294911"/>
    </source>
</evidence>
<reference evidence="2 3" key="1">
    <citation type="submission" date="2019-03" db="EMBL/GenBank/DDBJ databases">
        <title>Genomic Encyclopedia of Type Strains, Phase IV (KMG-IV): sequencing the most valuable type-strain genomes for metagenomic binning, comparative biology and taxonomic classification.</title>
        <authorList>
            <person name="Goeker M."/>
        </authorList>
    </citation>
    <scope>NUCLEOTIDE SEQUENCE [LARGE SCALE GENOMIC DNA]</scope>
    <source>
        <strain evidence="2 3">DSM 45765</strain>
    </source>
</reference>
<protein>
    <submittedName>
        <fullName evidence="2">Uncharacterized protein</fullName>
    </submittedName>
</protein>
<dbReference type="Proteomes" id="UP000294911">
    <property type="component" value="Unassembled WGS sequence"/>
</dbReference>
<gene>
    <name evidence="2" type="ORF">EV191_1011145</name>
</gene>
<proteinExistence type="predicted"/>
<accession>A0A4R2R327</accession>
<keyword evidence="1" id="KW-0175">Coiled coil</keyword>
<keyword evidence="3" id="KW-1185">Reference proteome</keyword>
<evidence type="ECO:0000256" key="1">
    <source>
        <dbReference type="SAM" id="Coils"/>
    </source>
</evidence>
<evidence type="ECO:0000313" key="2">
    <source>
        <dbReference type="EMBL" id="TCP57192.1"/>
    </source>
</evidence>